<protein>
    <submittedName>
        <fullName evidence="1">Uncharacterized protein</fullName>
    </submittedName>
</protein>
<sequence length="247" mass="28835">MGGTPALEESKVKGNLARLLWKEMKEQDSSSVVVAFGRTGAGKSQYAMKVSHQFYGDWREVLRRLVFTPFDFQRAIEELDARDEWIPVLVWDDAGPWLELLKRNSWHPLAIGVRGAFETARVRVGAILLTMTTDRSLPRSIAYDGYLYKFRAKLVKWGSQGDGKPKSVARIQVRRERESEWGKFYWEEAYRDWVTLNVPVYGEYLELRKRFLRLYNKLIREAPRLGPRQALEFIAREWERMRSGGEG</sequence>
<name>G3CAW1_APOV1</name>
<reference evidence="1 2" key="1">
    <citation type="journal article" date="2011" name="J. Bacteriol.">
        <title>Provirus Induction in Hyperthermophilic Archaea: Characterization of Aeropyrum pernix Spindle-Shaped Virus 1 and Aeropyrum pernix Ovoid Virus 1.</title>
        <authorList>
            <person name="Mochizuki T."/>
            <person name="Sako Y."/>
            <person name="Prangishvili D."/>
        </authorList>
    </citation>
    <scope>NUCLEOTIDE SEQUENCE [LARGE SCALE GENOMIC DNA]</scope>
</reference>
<dbReference type="GeneID" id="26131616"/>
<organismHost>
    <name type="scientific">Aeropyrum pernix</name>
    <dbReference type="NCBI Taxonomy" id="56636"/>
</organismHost>
<organism evidence="1 2">
    <name type="scientific">Aeropyrum pernix ovoid virus 1</name>
    <name type="common">APOV1</name>
    <dbReference type="NCBI Taxonomy" id="1032474"/>
    <lineage>
        <taxon>Viruses</taxon>
        <taxon>Viruses incertae sedis</taxon>
        <taxon>Guttaviridae</taxon>
        <taxon>Betaguttavirus</taxon>
    </lineage>
</organism>
<dbReference type="Proteomes" id="UP000008911">
    <property type="component" value="Segment"/>
</dbReference>
<dbReference type="RefSeq" id="YP_009177670.1">
    <property type="nucleotide sequence ID" value="NC_028256.1"/>
</dbReference>
<proteinExistence type="predicted"/>
<evidence type="ECO:0000313" key="2">
    <source>
        <dbReference type="Proteomes" id="UP000008911"/>
    </source>
</evidence>
<accession>G3CAW1</accession>
<evidence type="ECO:0000313" key="1">
    <source>
        <dbReference type="EMBL" id="CCD22160.1"/>
    </source>
</evidence>
<dbReference type="EMBL" id="HE580237">
    <property type="protein sequence ID" value="CCD22160.1"/>
    <property type="molecule type" value="Genomic_DNA"/>
</dbReference>
<dbReference type="OrthoDB" id="7188at10239"/>
<dbReference type="KEGG" id="vg:26131616"/>
<keyword evidence="2" id="KW-1185">Reference proteome</keyword>